<evidence type="ECO:0000256" key="2">
    <source>
        <dbReference type="SAM" id="SignalP"/>
    </source>
</evidence>
<dbReference type="Proteomes" id="UP000244803">
    <property type="component" value="Chromosome 1"/>
</dbReference>
<evidence type="ECO:0000313" key="4">
    <source>
        <dbReference type="Proteomes" id="UP000244803"/>
    </source>
</evidence>
<evidence type="ECO:0000256" key="1">
    <source>
        <dbReference type="SAM" id="MobiDB-lite"/>
    </source>
</evidence>
<accession>A0A976QUH0</accession>
<feature type="signal peptide" evidence="2">
    <location>
        <begin position="1"/>
        <end position="18"/>
    </location>
</feature>
<protein>
    <recommendedName>
        <fullName evidence="5">Signal peptide-containing protein</fullName>
    </recommendedName>
</protein>
<dbReference type="EMBL" id="CP056065">
    <property type="protein sequence ID" value="UKJ87873.2"/>
    <property type="molecule type" value="Genomic_DNA"/>
</dbReference>
<sequence>MLVRALVLGFLAGCSVLADQYVSVELNMLNDPAVVSSELDFLNSRVLTHDVNPGFYVDRVTESGLMVWKAMKAGHRVTNALLFVNEHGPRLINLTVSVGEGQSQLLMFLYTLNGWVNFNDVNPFNIRLEEPESDAKDNASLDLPNGEHSFNNDPLEGKYSDEPVVLDINETFNNKFNYKFKYTAEKNTYKYMPKHGYYVNEIKEGNKKVWSKEKDQLVTEIVVDKQSDEFVSLHVYYLTSGNPKSLSYIKEGGEWKLSSNVDETEEKSVKKSVKKEPVALGEFLKPLNRTTKFDYNEIPQPPLCRGCTYEIDGITHNVLYFSNDSKYRNFVDGSLPVFDLPNDCVATSSCFYTKNDNTLFVDIVYKKDNLTEAVYFEKGEEGYTVVTRDEFEARILKYKEIPVMIDISREKTGYTVEITVKNDIENKFYKPSEGYVVRMVTDGDMKVFEVPSYILEVSVTNLGEDKRLMLILYENNSFYTHNYYTYYPELGRWARVSEYFYYKMIEEFSQNLKIRNPSLDISNLTTVKKFVHFSKNEALSHYTFNPKTGVVLNSVLDAGRMVWTPRYPNETCEFVCYSYKAQLLYLVSKADSKVRQYSYEKTGDNWSFINDEEFKKRFAFAYAANLTADIRSNFSNKFTVEESGNVFHITPKPGYLVTRVRYKDRTIWVGSGKLKCTSFYLTYGKLETYLYLNLLDSNMNTSTKYLKTMEGDVFKWRECGGAECKDDASRGLTNGSLTRKSHVDFNNETMSKEVPAVTKLAIRKEKRDRNKVPPKTPLSTILEEERSEIEAEDKESAGTLTLNEDVLKNKVPGSLDYLTGKELSLPPLKYEERLALTNEPHNTEKVDPSVSMALALVDSSNELVSPDESLKNTKVNPESDSAKLEKESKVAGEAKFDIVDSRADLSAANNAYDFESDNCDGVYANPYSANSNNTNEVDDSYANTFDASNVNVYSVDFSQRASPSTADKANDVNDLNNAEHLTKLGNFNSVEGVDGKNVFNHGVLYLQDMKYAKEGEYKDGRDFGYDYLFFTPYPNHPITELRDAHEVIWKSHIEKCLAVVVHLRAGFQIMAELFIKTSTEVVRRHFEFSGYKWVPMESNTYNRVCELDDAMKKN</sequence>
<evidence type="ECO:0008006" key="5">
    <source>
        <dbReference type="Google" id="ProtNLM"/>
    </source>
</evidence>
<dbReference type="Pfam" id="PF04385">
    <property type="entry name" value="FAINT"/>
    <property type="match status" value="2"/>
</dbReference>
<organism evidence="3 4">
    <name type="scientific">Theileria orientalis</name>
    <dbReference type="NCBI Taxonomy" id="68886"/>
    <lineage>
        <taxon>Eukaryota</taxon>
        <taxon>Sar</taxon>
        <taxon>Alveolata</taxon>
        <taxon>Apicomplexa</taxon>
        <taxon>Aconoidasida</taxon>
        <taxon>Piroplasmida</taxon>
        <taxon>Theileriidae</taxon>
        <taxon>Theileria</taxon>
    </lineage>
</organism>
<reference evidence="3" key="1">
    <citation type="submission" date="2022-07" db="EMBL/GenBank/DDBJ databases">
        <title>Evaluation of T. orientalis genome assembly methods using nanopore sequencing and analysis of variation between genomes.</title>
        <authorList>
            <person name="Yam J."/>
            <person name="Micallef M.L."/>
            <person name="Liu M."/>
            <person name="Djordjevic S.P."/>
            <person name="Bogema D.R."/>
            <person name="Jenkins C."/>
        </authorList>
    </citation>
    <scope>NUCLEOTIDE SEQUENCE</scope>
    <source>
        <strain evidence="3">Fish Creek</strain>
    </source>
</reference>
<keyword evidence="2" id="KW-0732">Signal</keyword>
<dbReference type="AlphaFoldDB" id="A0A976QUH0"/>
<feature type="region of interest" description="Disordered" evidence="1">
    <location>
        <begin position="862"/>
        <end position="883"/>
    </location>
</feature>
<feature type="region of interest" description="Disordered" evidence="1">
    <location>
        <begin position="135"/>
        <end position="154"/>
    </location>
</feature>
<gene>
    <name evidence="3" type="ORF">MACJ_000313</name>
</gene>
<feature type="chain" id="PRO_5037033853" description="Signal peptide-containing protein" evidence="2">
    <location>
        <begin position="19"/>
        <end position="1114"/>
    </location>
</feature>
<name>A0A976QUH0_THEOR</name>
<evidence type="ECO:0000313" key="3">
    <source>
        <dbReference type="EMBL" id="UKJ87873.2"/>
    </source>
</evidence>
<dbReference type="OrthoDB" id="362334at2759"/>
<dbReference type="InterPro" id="IPR007480">
    <property type="entry name" value="DUF529"/>
</dbReference>
<proteinExistence type="predicted"/>